<comment type="subcellular location">
    <subcellularLocation>
        <location evidence="1">Membrane</location>
        <topology evidence="1">Multi-pass membrane protein</topology>
    </subcellularLocation>
</comment>
<organism evidence="4">
    <name type="scientific">Noctiluca scintillans</name>
    <name type="common">Sea sparkle</name>
    <name type="synonym">Red tide dinoflagellate</name>
    <dbReference type="NCBI Taxonomy" id="2966"/>
    <lineage>
        <taxon>Eukaryota</taxon>
        <taxon>Sar</taxon>
        <taxon>Alveolata</taxon>
        <taxon>Dinophyceae</taxon>
        <taxon>Noctilucales</taxon>
        <taxon>Noctilucaceae</taxon>
        <taxon>Noctiluca</taxon>
    </lineage>
</organism>
<evidence type="ECO:0000256" key="1">
    <source>
        <dbReference type="ARBA" id="ARBA00004141"/>
    </source>
</evidence>
<dbReference type="SUPFAM" id="SSF103506">
    <property type="entry name" value="Mitochondrial carrier"/>
    <property type="match status" value="1"/>
</dbReference>
<dbReference type="InterPro" id="IPR023395">
    <property type="entry name" value="MCP_dom_sf"/>
</dbReference>
<dbReference type="EMBL" id="HBFQ01044826">
    <property type="protein sequence ID" value="CAD8857413.1"/>
    <property type="molecule type" value="Transcribed_RNA"/>
</dbReference>
<accession>A0A7S1ALG3</accession>
<sequence>MVFRDRVSVDVGACLEKGFVGAIGAVPGTVCAHPFDVVKIRMQTTPAGGGLRAAVLAVGGETKPRVGRFFAGLSPAVLQKVLTRGPMFLASEFSTQVVESTTQLGRTGSCFVGSFCSGFMTGNLASLPEYHKVLRSQNLAGQGADSISGLVRTALANKQGVSLLRRMRFAGTRNGIFDSCFFGTQHLMSGSMSSGQSYACAAVSAVVLDYSVDVAVKRSMALPPHLGVKPLASCLRSLFSGHRSLFHGILAVYAGLTPKCTEFSVSYFVTGTVGVATAASLKAVFWG</sequence>
<keyword evidence="2" id="KW-0812">Transmembrane</keyword>
<evidence type="ECO:0000313" key="4">
    <source>
        <dbReference type="EMBL" id="CAD8857413.1"/>
    </source>
</evidence>
<dbReference type="GO" id="GO:0016020">
    <property type="term" value="C:membrane"/>
    <property type="evidence" value="ECO:0007669"/>
    <property type="project" value="UniProtKB-SubCell"/>
</dbReference>
<dbReference type="Pfam" id="PF00153">
    <property type="entry name" value="Mito_carr"/>
    <property type="match status" value="1"/>
</dbReference>
<reference evidence="4" key="1">
    <citation type="submission" date="2021-01" db="EMBL/GenBank/DDBJ databases">
        <authorList>
            <person name="Corre E."/>
            <person name="Pelletier E."/>
            <person name="Niang G."/>
            <person name="Scheremetjew M."/>
            <person name="Finn R."/>
            <person name="Kale V."/>
            <person name="Holt S."/>
            <person name="Cochrane G."/>
            <person name="Meng A."/>
            <person name="Brown T."/>
            <person name="Cohen L."/>
        </authorList>
    </citation>
    <scope>NUCLEOTIDE SEQUENCE</scope>
</reference>
<evidence type="ECO:0000256" key="3">
    <source>
        <dbReference type="ARBA" id="ARBA00023136"/>
    </source>
</evidence>
<protein>
    <recommendedName>
        <fullName evidence="5">ADP,ATP carrier protein</fullName>
    </recommendedName>
</protein>
<keyword evidence="3" id="KW-0472">Membrane</keyword>
<dbReference type="AlphaFoldDB" id="A0A7S1ALG3"/>
<gene>
    <name evidence="4" type="ORF">NSCI0253_LOCUS31765</name>
</gene>
<dbReference type="InterPro" id="IPR018108">
    <property type="entry name" value="MCP_transmembrane"/>
</dbReference>
<dbReference type="Gene3D" id="1.50.40.10">
    <property type="entry name" value="Mitochondrial carrier domain"/>
    <property type="match status" value="1"/>
</dbReference>
<proteinExistence type="predicted"/>
<name>A0A7S1ALG3_NOCSC</name>
<evidence type="ECO:0000256" key="2">
    <source>
        <dbReference type="ARBA" id="ARBA00022692"/>
    </source>
</evidence>
<evidence type="ECO:0008006" key="5">
    <source>
        <dbReference type="Google" id="ProtNLM"/>
    </source>
</evidence>